<dbReference type="AlphaFoldDB" id="A0A5M3N4X3"/>
<evidence type="ECO:0000313" key="2">
    <source>
        <dbReference type="EMBL" id="EIW86104.1"/>
    </source>
</evidence>
<organism evidence="2 3">
    <name type="scientific">Coniophora puteana (strain RWD-64-598)</name>
    <name type="common">Brown rot fungus</name>
    <dbReference type="NCBI Taxonomy" id="741705"/>
    <lineage>
        <taxon>Eukaryota</taxon>
        <taxon>Fungi</taxon>
        <taxon>Dikarya</taxon>
        <taxon>Basidiomycota</taxon>
        <taxon>Agaricomycotina</taxon>
        <taxon>Agaricomycetes</taxon>
        <taxon>Agaricomycetidae</taxon>
        <taxon>Boletales</taxon>
        <taxon>Coniophorineae</taxon>
        <taxon>Coniophoraceae</taxon>
        <taxon>Coniophora</taxon>
    </lineage>
</organism>
<sequence>MVALDRRTFSQKRGGSSRRENLLELDGNGSGWGGGINESGDGCSGSKMDIDNHLSSGILAKENTGEHLYECMMAIDIVRIHTFMRLSSGSDEERRTRSSQAGAGKAGAAKWECLRASTYQRTPTNDS</sequence>
<feature type="compositionally biased region" description="Gly residues" evidence="1">
    <location>
        <begin position="28"/>
        <end position="37"/>
    </location>
</feature>
<proteinExistence type="predicted"/>
<evidence type="ECO:0000256" key="1">
    <source>
        <dbReference type="SAM" id="MobiDB-lite"/>
    </source>
</evidence>
<dbReference type="RefSeq" id="XP_007762649.1">
    <property type="nucleotide sequence ID" value="XM_007764459.1"/>
</dbReference>
<dbReference type="KEGG" id="cput:CONPUDRAFT_68709"/>
<feature type="region of interest" description="Disordered" evidence="1">
    <location>
        <begin position="1"/>
        <end position="48"/>
    </location>
</feature>
<accession>A0A5M3N4X3</accession>
<dbReference type="Proteomes" id="UP000053558">
    <property type="component" value="Unassembled WGS sequence"/>
</dbReference>
<comment type="caution">
    <text evidence="2">The sequence shown here is derived from an EMBL/GenBank/DDBJ whole genome shotgun (WGS) entry which is preliminary data.</text>
</comment>
<name>A0A5M3N4X3_CONPW</name>
<evidence type="ECO:0000313" key="3">
    <source>
        <dbReference type="Proteomes" id="UP000053558"/>
    </source>
</evidence>
<protein>
    <submittedName>
        <fullName evidence="2">Uncharacterized protein</fullName>
    </submittedName>
</protein>
<dbReference type="EMBL" id="JH711573">
    <property type="protein sequence ID" value="EIW86104.1"/>
    <property type="molecule type" value="Genomic_DNA"/>
</dbReference>
<feature type="region of interest" description="Disordered" evidence="1">
    <location>
        <begin position="87"/>
        <end position="108"/>
    </location>
</feature>
<reference evidence="3" key="1">
    <citation type="journal article" date="2012" name="Science">
        <title>The Paleozoic origin of enzymatic lignin decomposition reconstructed from 31 fungal genomes.</title>
        <authorList>
            <person name="Floudas D."/>
            <person name="Binder M."/>
            <person name="Riley R."/>
            <person name="Barry K."/>
            <person name="Blanchette R.A."/>
            <person name="Henrissat B."/>
            <person name="Martinez A.T."/>
            <person name="Otillar R."/>
            <person name="Spatafora J.W."/>
            <person name="Yadav J.S."/>
            <person name="Aerts A."/>
            <person name="Benoit I."/>
            <person name="Boyd A."/>
            <person name="Carlson A."/>
            <person name="Copeland A."/>
            <person name="Coutinho P.M."/>
            <person name="de Vries R.P."/>
            <person name="Ferreira P."/>
            <person name="Findley K."/>
            <person name="Foster B."/>
            <person name="Gaskell J."/>
            <person name="Glotzer D."/>
            <person name="Gorecki P."/>
            <person name="Heitman J."/>
            <person name="Hesse C."/>
            <person name="Hori C."/>
            <person name="Igarashi K."/>
            <person name="Jurgens J.A."/>
            <person name="Kallen N."/>
            <person name="Kersten P."/>
            <person name="Kohler A."/>
            <person name="Kuees U."/>
            <person name="Kumar T.K.A."/>
            <person name="Kuo A."/>
            <person name="LaButti K."/>
            <person name="Larrondo L.F."/>
            <person name="Lindquist E."/>
            <person name="Ling A."/>
            <person name="Lombard V."/>
            <person name="Lucas S."/>
            <person name="Lundell T."/>
            <person name="Martin R."/>
            <person name="McLaughlin D.J."/>
            <person name="Morgenstern I."/>
            <person name="Morin E."/>
            <person name="Murat C."/>
            <person name="Nagy L.G."/>
            <person name="Nolan M."/>
            <person name="Ohm R.A."/>
            <person name="Patyshakuliyeva A."/>
            <person name="Rokas A."/>
            <person name="Ruiz-Duenas F.J."/>
            <person name="Sabat G."/>
            <person name="Salamov A."/>
            <person name="Samejima M."/>
            <person name="Schmutz J."/>
            <person name="Slot J.C."/>
            <person name="St John F."/>
            <person name="Stenlid J."/>
            <person name="Sun H."/>
            <person name="Sun S."/>
            <person name="Syed K."/>
            <person name="Tsang A."/>
            <person name="Wiebenga A."/>
            <person name="Young D."/>
            <person name="Pisabarro A."/>
            <person name="Eastwood D.C."/>
            <person name="Martin F."/>
            <person name="Cullen D."/>
            <person name="Grigoriev I.V."/>
            <person name="Hibbett D.S."/>
        </authorList>
    </citation>
    <scope>NUCLEOTIDE SEQUENCE [LARGE SCALE GENOMIC DNA]</scope>
    <source>
        <strain evidence="3">RWD-64-598 SS2</strain>
    </source>
</reference>
<keyword evidence="3" id="KW-1185">Reference proteome</keyword>
<dbReference type="GeneID" id="19208679"/>
<gene>
    <name evidence="2" type="ORF">CONPUDRAFT_68709</name>
</gene>